<feature type="transmembrane region" description="Helical" evidence="1">
    <location>
        <begin position="55"/>
        <end position="77"/>
    </location>
</feature>
<keyword evidence="1" id="KW-1133">Transmembrane helix</keyword>
<evidence type="ECO:0000313" key="2">
    <source>
        <dbReference type="EMBL" id="OFW33976.1"/>
    </source>
</evidence>
<feature type="transmembrane region" description="Helical" evidence="1">
    <location>
        <begin position="21"/>
        <end position="43"/>
    </location>
</feature>
<keyword evidence="1" id="KW-0472">Membrane</keyword>
<sequence length="155" mass="17676">MSSSRPHYTPTSGSTEIKYKMHWHVLLVHFPIASFLGSFTFMSLHLLAKNSCFDLAAYVSLIAGAIVMLPTTMTGWITWKHRYKGFTGKLFLNKIRISFGMIFLSIVLVIYQTVYPFDFLDVRNRLNHTLYFGGVTLLMMGAAAEGYYGGRLHHR</sequence>
<feature type="transmembrane region" description="Helical" evidence="1">
    <location>
        <begin position="129"/>
        <end position="148"/>
    </location>
</feature>
<evidence type="ECO:0008006" key="4">
    <source>
        <dbReference type="Google" id="ProtNLM"/>
    </source>
</evidence>
<feature type="transmembrane region" description="Helical" evidence="1">
    <location>
        <begin position="97"/>
        <end position="117"/>
    </location>
</feature>
<accession>A0A1F2US24</accession>
<evidence type="ECO:0000313" key="3">
    <source>
        <dbReference type="Proteomes" id="UP000178086"/>
    </source>
</evidence>
<evidence type="ECO:0000256" key="1">
    <source>
        <dbReference type="SAM" id="Phobius"/>
    </source>
</evidence>
<organism evidence="2 3">
    <name type="scientific">Candidatus Aquicultor primus</name>
    <dbReference type="NCBI Taxonomy" id="1797195"/>
    <lineage>
        <taxon>Bacteria</taxon>
        <taxon>Bacillati</taxon>
        <taxon>Actinomycetota</taxon>
        <taxon>Candidatus Aquicultoria</taxon>
        <taxon>Candidatus Aquicultorales</taxon>
        <taxon>Candidatus Aquicultoraceae</taxon>
        <taxon>Candidatus Aquicultor</taxon>
    </lineage>
</organism>
<comment type="caution">
    <text evidence="2">The sequence shown here is derived from an EMBL/GenBank/DDBJ whole genome shotgun (WGS) entry which is preliminary data.</text>
</comment>
<reference evidence="2 3" key="1">
    <citation type="journal article" date="2016" name="Nat. Commun.">
        <title>Thousands of microbial genomes shed light on interconnected biogeochemical processes in an aquifer system.</title>
        <authorList>
            <person name="Anantharaman K."/>
            <person name="Brown C.T."/>
            <person name="Hug L.A."/>
            <person name="Sharon I."/>
            <person name="Castelle C.J."/>
            <person name="Probst A.J."/>
            <person name="Thomas B.C."/>
            <person name="Singh A."/>
            <person name="Wilkins M.J."/>
            <person name="Karaoz U."/>
            <person name="Brodie E.L."/>
            <person name="Williams K.H."/>
            <person name="Hubbard S.S."/>
            <person name="Banfield J.F."/>
        </authorList>
    </citation>
    <scope>NUCLEOTIDE SEQUENCE [LARGE SCALE GENOMIC DNA]</scope>
</reference>
<dbReference type="EMBL" id="MELI01000055">
    <property type="protein sequence ID" value="OFW33976.1"/>
    <property type="molecule type" value="Genomic_DNA"/>
</dbReference>
<dbReference type="Proteomes" id="UP000178086">
    <property type="component" value="Unassembled WGS sequence"/>
</dbReference>
<gene>
    <name evidence="2" type="ORF">A2074_06090</name>
</gene>
<name>A0A1F2US24_9ACTN</name>
<keyword evidence="1" id="KW-0812">Transmembrane</keyword>
<dbReference type="AlphaFoldDB" id="A0A1F2US24"/>
<proteinExistence type="predicted"/>
<protein>
    <recommendedName>
        <fullName evidence="4">DUF2231 domain-containing protein</fullName>
    </recommendedName>
</protein>